<comment type="similarity">
    <text evidence="1">Belongs to the CoA-transferase III family.</text>
</comment>
<dbReference type="PANTHER" id="PTHR48207:SF3">
    <property type="entry name" value="SUCCINATE--HYDROXYMETHYLGLUTARATE COA-TRANSFERASE"/>
    <property type="match status" value="1"/>
</dbReference>
<dbReference type="PANTHER" id="PTHR48207">
    <property type="entry name" value="SUCCINATE--HYDROXYMETHYLGLUTARATE COA-TRANSFERASE"/>
    <property type="match status" value="1"/>
</dbReference>
<evidence type="ECO:0000313" key="4">
    <source>
        <dbReference type="Proteomes" id="UP000499080"/>
    </source>
</evidence>
<reference evidence="3 4" key="1">
    <citation type="journal article" date="2019" name="Sci. Rep.">
        <title>Orb-weaving spider Araneus ventricosus genome elucidates the spidroin gene catalogue.</title>
        <authorList>
            <person name="Kono N."/>
            <person name="Nakamura H."/>
            <person name="Ohtoshi R."/>
            <person name="Moran D.A.P."/>
            <person name="Shinohara A."/>
            <person name="Yoshida Y."/>
            <person name="Fujiwara M."/>
            <person name="Mori M."/>
            <person name="Tomita M."/>
            <person name="Arakawa K."/>
        </authorList>
    </citation>
    <scope>NUCLEOTIDE SEQUENCE [LARGE SCALE GENOMIC DNA]</scope>
</reference>
<keyword evidence="4" id="KW-1185">Reference proteome</keyword>
<evidence type="ECO:0000256" key="2">
    <source>
        <dbReference type="ARBA" id="ARBA00022679"/>
    </source>
</evidence>
<dbReference type="GO" id="GO:0005739">
    <property type="term" value="C:mitochondrion"/>
    <property type="evidence" value="ECO:0007669"/>
    <property type="project" value="TreeGrafter"/>
</dbReference>
<gene>
    <name evidence="3" type="ORF">AVEN_240832_1</name>
</gene>
<keyword evidence="2" id="KW-0808">Transferase</keyword>
<proteinExistence type="inferred from homology"/>
<accession>A0A4Y2FN48</accession>
<dbReference type="InterPro" id="IPR050483">
    <property type="entry name" value="CoA-transferase_III_domain"/>
</dbReference>
<dbReference type="InterPro" id="IPR003673">
    <property type="entry name" value="CoA-Trfase_fam_III"/>
</dbReference>
<dbReference type="OrthoDB" id="5863171at2759"/>
<evidence type="ECO:0008006" key="5">
    <source>
        <dbReference type="Google" id="ProtNLM"/>
    </source>
</evidence>
<dbReference type="AlphaFoldDB" id="A0A4Y2FN48"/>
<protein>
    <recommendedName>
        <fullName evidence="5">Succinate--hydroxymethylglutarate CoA-transferase</fullName>
    </recommendedName>
</protein>
<evidence type="ECO:0000256" key="1">
    <source>
        <dbReference type="ARBA" id="ARBA00008383"/>
    </source>
</evidence>
<evidence type="ECO:0000313" key="3">
    <source>
        <dbReference type="EMBL" id="GBM42900.1"/>
    </source>
</evidence>
<sequence>MFWNTYKIEVQLKRMLSGISENQPIESPLSGIRVLDMTRILAGPFCTMILGDLGAEIIKVENPGEFISFVFIT</sequence>
<dbReference type="SUPFAM" id="SSF89796">
    <property type="entry name" value="CoA-transferase family III (CaiB/BaiF)"/>
    <property type="match status" value="1"/>
</dbReference>
<dbReference type="GO" id="GO:0047369">
    <property type="term" value="F:succinate-hydroxymethylglutarate CoA-transferase activity"/>
    <property type="evidence" value="ECO:0007669"/>
    <property type="project" value="TreeGrafter"/>
</dbReference>
<dbReference type="Pfam" id="PF02515">
    <property type="entry name" value="CoA_transf_3"/>
    <property type="match status" value="1"/>
</dbReference>
<comment type="caution">
    <text evidence="3">The sequence shown here is derived from an EMBL/GenBank/DDBJ whole genome shotgun (WGS) entry which is preliminary data.</text>
</comment>
<name>A0A4Y2FN48_ARAVE</name>
<dbReference type="Gene3D" id="3.40.50.10540">
    <property type="entry name" value="Crotonobetainyl-coa:carnitine coa-transferase, domain 1"/>
    <property type="match status" value="1"/>
</dbReference>
<dbReference type="EMBL" id="BGPR01001009">
    <property type="protein sequence ID" value="GBM42900.1"/>
    <property type="molecule type" value="Genomic_DNA"/>
</dbReference>
<dbReference type="Proteomes" id="UP000499080">
    <property type="component" value="Unassembled WGS sequence"/>
</dbReference>
<dbReference type="InterPro" id="IPR023606">
    <property type="entry name" value="CoA-Trfase_III_dom_1_sf"/>
</dbReference>
<organism evidence="3 4">
    <name type="scientific">Araneus ventricosus</name>
    <name type="common">Orbweaver spider</name>
    <name type="synonym">Epeira ventricosa</name>
    <dbReference type="NCBI Taxonomy" id="182803"/>
    <lineage>
        <taxon>Eukaryota</taxon>
        <taxon>Metazoa</taxon>
        <taxon>Ecdysozoa</taxon>
        <taxon>Arthropoda</taxon>
        <taxon>Chelicerata</taxon>
        <taxon>Arachnida</taxon>
        <taxon>Araneae</taxon>
        <taxon>Araneomorphae</taxon>
        <taxon>Entelegynae</taxon>
        <taxon>Araneoidea</taxon>
        <taxon>Araneidae</taxon>
        <taxon>Araneus</taxon>
    </lineage>
</organism>